<evidence type="ECO:0000313" key="6">
    <source>
        <dbReference type="EMBL" id="PJJ78387.1"/>
    </source>
</evidence>
<dbReference type="GO" id="GO:0006567">
    <property type="term" value="P:L-threonine catabolic process"/>
    <property type="evidence" value="ECO:0007669"/>
    <property type="project" value="UniProtKB-UniRule"/>
</dbReference>
<comment type="cofactor">
    <cofactor evidence="1 4">
        <name>pyridoxal 5'-phosphate</name>
        <dbReference type="ChEBI" id="CHEBI:597326"/>
    </cofactor>
</comment>
<protein>
    <recommendedName>
        <fullName evidence="4">L-threonine aldolase</fullName>
        <ecNumber evidence="4">4.1.2.48</ecNumber>
    </recommendedName>
</protein>
<organism evidence="6 7">
    <name type="scientific">Salinibacterium amurskyense</name>
    <dbReference type="NCBI Taxonomy" id="205941"/>
    <lineage>
        <taxon>Bacteria</taxon>
        <taxon>Bacillati</taxon>
        <taxon>Actinomycetota</taxon>
        <taxon>Actinomycetes</taxon>
        <taxon>Micrococcales</taxon>
        <taxon>Microbacteriaceae</taxon>
        <taxon>Salinibacterium</taxon>
    </lineage>
</organism>
<dbReference type="RefSeq" id="WP_169925813.1">
    <property type="nucleotide sequence ID" value="NZ_BMZU01000002.1"/>
</dbReference>
<dbReference type="GO" id="GO:0008732">
    <property type="term" value="F:L-allo-threonine aldolase activity"/>
    <property type="evidence" value="ECO:0007669"/>
    <property type="project" value="RHEA"/>
</dbReference>
<keyword evidence="3 4" id="KW-0663">Pyridoxal phosphate</keyword>
<dbReference type="EC" id="4.1.2.48" evidence="4"/>
<comment type="catalytic activity">
    <reaction evidence="4">
        <text>L-threonine = acetaldehyde + glycine</text>
        <dbReference type="Rhea" id="RHEA:19625"/>
        <dbReference type="ChEBI" id="CHEBI:15343"/>
        <dbReference type="ChEBI" id="CHEBI:57305"/>
        <dbReference type="ChEBI" id="CHEBI:57926"/>
        <dbReference type="EC" id="4.1.2.48"/>
    </reaction>
</comment>
<evidence type="ECO:0000256" key="1">
    <source>
        <dbReference type="ARBA" id="ARBA00001933"/>
    </source>
</evidence>
<evidence type="ECO:0000259" key="5">
    <source>
        <dbReference type="Pfam" id="PF01212"/>
    </source>
</evidence>
<sequence>MTPTDSILRGYLSDNAAGASPQILDAVVAASAGPAAPYGNDALTAQMRAKMAAAFECELDVFAVGTGSAANGIGLAALTRPWGSILAHRDSHIQNDEAGAPEFFTDGSKIVLLGGEHSKIDPDELRAAVKVGVGDVHSVQASVLSITQVTETGSVYTIDELRVLTSIAREAGLRIHMDGARFANAIVALDVSPAEMTWKLGVDMLSFGATKNGALTADAIVCFDPTLATELSFRHKRGGQLTSKMRFQAAQLDAYLTDDLWFDNARQANAMAARLRAGIADVAGVTVTSEPGSNIIFAIFSDELTDALHERGFGFYANRWEAGVVRIVVSFAHQATDIDEFVAAIRELA</sequence>
<dbReference type="Gene3D" id="3.90.1150.10">
    <property type="entry name" value="Aspartate Aminotransferase, domain 1"/>
    <property type="match status" value="1"/>
</dbReference>
<comment type="catalytic activity">
    <reaction evidence="4">
        <text>L-allo-threonine = acetaldehyde + glycine</text>
        <dbReference type="Rhea" id="RHEA:26209"/>
        <dbReference type="ChEBI" id="CHEBI:15343"/>
        <dbReference type="ChEBI" id="CHEBI:57305"/>
        <dbReference type="ChEBI" id="CHEBI:58585"/>
        <dbReference type="EC" id="4.1.2.48"/>
    </reaction>
</comment>
<dbReference type="InterPro" id="IPR015421">
    <property type="entry name" value="PyrdxlP-dep_Trfase_major"/>
</dbReference>
<dbReference type="PIRSF" id="PIRSF038940">
    <property type="entry name" value="Low_specificity_LTA"/>
    <property type="match status" value="1"/>
</dbReference>
<comment type="caution">
    <text evidence="6">The sequence shown here is derived from an EMBL/GenBank/DDBJ whole genome shotgun (WGS) entry which is preliminary data.</text>
</comment>
<dbReference type="AlphaFoldDB" id="A0A2M9D2H8"/>
<proteinExistence type="inferred from homology"/>
<comment type="similarity">
    <text evidence="2 4">Belongs to the threonine aldolase family.</text>
</comment>
<dbReference type="PANTHER" id="PTHR48097">
    <property type="entry name" value="L-THREONINE ALDOLASE-RELATED"/>
    <property type="match status" value="1"/>
</dbReference>
<dbReference type="SUPFAM" id="SSF53383">
    <property type="entry name" value="PLP-dependent transferases"/>
    <property type="match status" value="1"/>
</dbReference>
<accession>A0A2M9D2H8</accession>
<dbReference type="Pfam" id="PF01212">
    <property type="entry name" value="Beta_elim_lyase"/>
    <property type="match status" value="1"/>
</dbReference>
<gene>
    <name evidence="6" type="ORF">CLV85_1957</name>
</gene>
<dbReference type="InterPro" id="IPR015424">
    <property type="entry name" value="PyrdxlP-dep_Trfase"/>
</dbReference>
<dbReference type="Proteomes" id="UP000231742">
    <property type="component" value="Unassembled WGS sequence"/>
</dbReference>
<evidence type="ECO:0000313" key="7">
    <source>
        <dbReference type="Proteomes" id="UP000231742"/>
    </source>
</evidence>
<dbReference type="EMBL" id="PGFH01000002">
    <property type="protein sequence ID" value="PJJ78387.1"/>
    <property type="molecule type" value="Genomic_DNA"/>
</dbReference>
<dbReference type="PANTHER" id="PTHR48097:SF5">
    <property type="entry name" value="LOW SPECIFICITY L-THREONINE ALDOLASE"/>
    <property type="match status" value="1"/>
</dbReference>
<dbReference type="Gene3D" id="3.40.640.10">
    <property type="entry name" value="Type I PLP-dependent aspartate aminotransferase-like (Major domain)"/>
    <property type="match status" value="1"/>
</dbReference>
<keyword evidence="4" id="KW-0456">Lyase</keyword>
<keyword evidence="7" id="KW-1185">Reference proteome</keyword>
<dbReference type="InterPro" id="IPR001597">
    <property type="entry name" value="ArAA_b-elim_lyase/Thr_aldolase"/>
</dbReference>
<reference evidence="6 7" key="1">
    <citation type="submission" date="2017-11" db="EMBL/GenBank/DDBJ databases">
        <title>Genomic Encyclopedia of Archaeal and Bacterial Type Strains, Phase II (KMG-II): From Individual Species to Whole Genera.</title>
        <authorList>
            <person name="Goeker M."/>
        </authorList>
    </citation>
    <scope>NUCLEOTIDE SEQUENCE [LARGE SCALE GENOMIC DNA]</scope>
    <source>
        <strain evidence="6 7">DSM 16400</strain>
    </source>
</reference>
<evidence type="ECO:0000256" key="4">
    <source>
        <dbReference type="PIRNR" id="PIRNR038940"/>
    </source>
</evidence>
<dbReference type="InterPro" id="IPR026273">
    <property type="entry name" value="Low_specificity_L-TA_bact"/>
</dbReference>
<comment type="function">
    <text evidence="4">Catalyzes the cleavage of L-allo-threonine and L-threonine to glycine and acetaldehyde.</text>
</comment>
<feature type="domain" description="Aromatic amino acid beta-eliminating lyase/threonine aldolase" evidence="5">
    <location>
        <begin position="12"/>
        <end position="290"/>
    </location>
</feature>
<evidence type="ECO:0000256" key="3">
    <source>
        <dbReference type="ARBA" id="ARBA00022898"/>
    </source>
</evidence>
<name>A0A2M9D2H8_9MICO</name>
<dbReference type="InterPro" id="IPR015422">
    <property type="entry name" value="PyrdxlP-dep_Trfase_small"/>
</dbReference>
<evidence type="ECO:0000256" key="2">
    <source>
        <dbReference type="ARBA" id="ARBA00006966"/>
    </source>
</evidence>